<dbReference type="InterPro" id="IPR036457">
    <property type="entry name" value="PPM-type-like_dom_sf"/>
</dbReference>
<dbReference type="CDD" id="cd00143">
    <property type="entry name" value="PP2Cc"/>
    <property type="match status" value="1"/>
</dbReference>
<evidence type="ECO:0000259" key="2">
    <source>
        <dbReference type="PROSITE" id="PS51746"/>
    </source>
</evidence>
<dbReference type="PANTHER" id="PTHR47992">
    <property type="entry name" value="PROTEIN PHOSPHATASE"/>
    <property type="match status" value="1"/>
</dbReference>
<feature type="region of interest" description="Disordered" evidence="1">
    <location>
        <begin position="337"/>
        <end position="364"/>
    </location>
</feature>
<accession>A0A8J6C359</accession>
<dbReference type="EMBL" id="JAGTXO010000045">
    <property type="protein sequence ID" value="KAG8459039.1"/>
    <property type="molecule type" value="Genomic_DNA"/>
</dbReference>
<comment type="caution">
    <text evidence="3">The sequence shown here is derived from an EMBL/GenBank/DDBJ whole genome shotgun (WGS) entry which is preliminary data.</text>
</comment>
<feature type="compositionally biased region" description="Low complexity" evidence="1">
    <location>
        <begin position="351"/>
        <end position="364"/>
    </location>
</feature>
<keyword evidence="4" id="KW-1185">Reference proteome</keyword>
<evidence type="ECO:0000313" key="4">
    <source>
        <dbReference type="Proteomes" id="UP000751190"/>
    </source>
</evidence>
<dbReference type="AlphaFoldDB" id="A0A8J6C359"/>
<dbReference type="InterPro" id="IPR001932">
    <property type="entry name" value="PPM-type_phosphatase-like_dom"/>
</dbReference>
<reference evidence="3" key="1">
    <citation type="submission" date="2021-05" db="EMBL/GenBank/DDBJ databases">
        <title>The genome of the haptophyte Pavlova lutheri (Diacronema luteri, Pavlovales) - a model for lipid biosynthesis in eukaryotic algae.</title>
        <authorList>
            <person name="Hulatt C.J."/>
            <person name="Posewitz M.C."/>
        </authorList>
    </citation>
    <scope>NUCLEOTIDE SEQUENCE</scope>
    <source>
        <strain evidence="3">NIVA-4/92</strain>
    </source>
</reference>
<dbReference type="Pfam" id="PF00481">
    <property type="entry name" value="PP2C"/>
    <property type="match status" value="1"/>
</dbReference>
<dbReference type="InterPro" id="IPR015655">
    <property type="entry name" value="PP2C"/>
</dbReference>
<dbReference type="SUPFAM" id="SSF81606">
    <property type="entry name" value="PP2C-like"/>
    <property type="match status" value="1"/>
</dbReference>
<name>A0A8J6C359_DIALT</name>
<dbReference type="SMART" id="SM00332">
    <property type="entry name" value="PP2Cc"/>
    <property type="match status" value="1"/>
</dbReference>
<feature type="region of interest" description="Disordered" evidence="1">
    <location>
        <begin position="114"/>
        <end position="147"/>
    </location>
</feature>
<feature type="domain" description="PPM-type phosphatase" evidence="2">
    <location>
        <begin position="182"/>
        <end position="583"/>
    </location>
</feature>
<proteinExistence type="predicted"/>
<feature type="region of interest" description="Disordered" evidence="1">
    <location>
        <begin position="264"/>
        <end position="297"/>
    </location>
</feature>
<dbReference type="Gene3D" id="3.60.40.10">
    <property type="entry name" value="PPM-type phosphatase domain"/>
    <property type="match status" value="1"/>
</dbReference>
<sequence length="644" mass="66230">MVAAELERPTRMRATTAEALQRYAAVPGFAPAYLRASREHAACLAQQPPLALPAVLDRRGDAVAFGLPSTWAPGIAMRIGRGELHLAELLVGASRAQLDAPAVPALASACAPPVRAAPDASTSSPSGGLSLRARAKPVRGARSTTEDLATAPVAATGAPLRAGAAAVGVPALRANRFAARLKYGVASDRGPVPFMENEHAWWRGATAAWPWLQVAAWGTYDGHGGCECARFCRDSLIDNVMKAPAYVHHVSRLAHALLARPPHPSGALNAPTAAATDGRRGARARGGAAGAPRAGAPGAAAAGARAEVVGSEFATMVEALRDGFLKTDEDFLRTRVRSRASASDARRAHDAGGQPRADGAADGAATDMRTVGAPAAPCATPNELPPPCERVAMAERHGAGIVGTGSCAAAEAPPLPLTRSVGCTAVAAVVMADDLFVAWAGDCRAVLCRSARAHWSSDDHSPSSPAERARVEAVGGRIESGRLDGWLAVCRALGDFEPSSGVKVRGLSALPDCAHHRLTEHDEFLILACDGLWAVVSSETAVALARAQLLAYDGDVQMAAERLVEEALKRHVDDNVTVQVVTFGNALSDLPHPAQWPAAVGATSGGAPADAAAAVAPRERPRLKLTKRAPPAAVVGPAAAGGLF</sequence>
<dbReference type="PROSITE" id="PS51746">
    <property type="entry name" value="PPM_2"/>
    <property type="match status" value="1"/>
</dbReference>
<evidence type="ECO:0000313" key="3">
    <source>
        <dbReference type="EMBL" id="KAG8459039.1"/>
    </source>
</evidence>
<dbReference type="GO" id="GO:0004722">
    <property type="term" value="F:protein serine/threonine phosphatase activity"/>
    <property type="evidence" value="ECO:0007669"/>
    <property type="project" value="InterPro"/>
</dbReference>
<evidence type="ECO:0000256" key="1">
    <source>
        <dbReference type="SAM" id="MobiDB-lite"/>
    </source>
</evidence>
<dbReference type="OrthoDB" id="10264738at2759"/>
<gene>
    <name evidence="3" type="ORF">KFE25_006584</name>
</gene>
<protein>
    <recommendedName>
        <fullName evidence="2">PPM-type phosphatase domain-containing protein</fullName>
    </recommendedName>
</protein>
<dbReference type="Proteomes" id="UP000751190">
    <property type="component" value="Unassembled WGS sequence"/>
</dbReference>
<organism evidence="3 4">
    <name type="scientific">Diacronema lutheri</name>
    <name type="common">Unicellular marine alga</name>
    <name type="synonym">Monochrysis lutheri</name>
    <dbReference type="NCBI Taxonomy" id="2081491"/>
    <lineage>
        <taxon>Eukaryota</taxon>
        <taxon>Haptista</taxon>
        <taxon>Haptophyta</taxon>
        <taxon>Pavlovophyceae</taxon>
        <taxon>Pavlovales</taxon>
        <taxon>Pavlovaceae</taxon>
        <taxon>Diacronema</taxon>
    </lineage>
</organism>